<keyword evidence="1" id="KW-0472">Membrane</keyword>
<keyword evidence="1" id="KW-0812">Transmembrane</keyword>
<organism evidence="2 3">
    <name type="scientific">candidate division WWE3 bacterium CG_4_8_14_3_um_filter_42_11</name>
    <dbReference type="NCBI Taxonomy" id="1975076"/>
    <lineage>
        <taxon>Bacteria</taxon>
        <taxon>Katanobacteria</taxon>
    </lineage>
</organism>
<feature type="transmembrane region" description="Helical" evidence="1">
    <location>
        <begin position="76"/>
        <end position="95"/>
    </location>
</feature>
<dbReference type="AlphaFoldDB" id="A0A2M8G5C4"/>
<evidence type="ECO:0000313" key="2">
    <source>
        <dbReference type="EMBL" id="PJC68010.1"/>
    </source>
</evidence>
<evidence type="ECO:0008006" key="4">
    <source>
        <dbReference type="Google" id="ProtNLM"/>
    </source>
</evidence>
<accession>A0A2M8G5C4</accession>
<dbReference type="EMBL" id="PFQS01000134">
    <property type="protein sequence ID" value="PJC68010.1"/>
    <property type="molecule type" value="Genomic_DNA"/>
</dbReference>
<keyword evidence="1" id="KW-1133">Transmembrane helix</keyword>
<dbReference type="Proteomes" id="UP000229438">
    <property type="component" value="Unassembled WGS sequence"/>
</dbReference>
<comment type="caution">
    <text evidence="2">The sequence shown here is derived from an EMBL/GenBank/DDBJ whole genome shotgun (WGS) entry which is preliminary data.</text>
</comment>
<name>A0A2M8G5C4_UNCKA</name>
<evidence type="ECO:0000256" key="1">
    <source>
        <dbReference type="SAM" id="Phobius"/>
    </source>
</evidence>
<proteinExistence type="predicted"/>
<feature type="non-terminal residue" evidence="2">
    <location>
        <position position="130"/>
    </location>
</feature>
<protein>
    <recommendedName>
        <fullName evidence="4">Transposase Helix-turn-helix domain-containing protein</fullName>
    </recommendedName>
</protein>
<gene>
    <name evidence="2" type="ORF">CO015_05545</name>
</gene>
<reference evidence="3" key="1">
    <citation type="submission" date="2017-09" db="EMBL/GenBank/DDBJ databases">
        <title>Depth-based differentiation of microbial function through sediment-hosted aquifers and enrichment of novel symbionts in the deep terrestrial subsurface.</title>
        <authorList>
            <person name="Probst A.J."/>
            <person name="Ladd B."/>
            <person name="Jarett J.K."/>
            <person name="Geller-Mcgrath D.E."/>
            <person name="Sieber C.M.K."/>
            <person name="Emerson J.B."/>
            <person name="Anantharaman K."/>
            <person name="Thomas B.C."/>
            <person name="Malmstrom R."/>
            <person name="Stieglmeier M."/>
            <person name="Klingl A."/>
            <person name="Woyke T."/>
            <person name="Ryan C.M."/>
            <person name="Banfield J.F."/>
        </authorList>
    </citation>
    <scope>NUCLEOTIDE SEQUENCE [LARGE SCALE GENOMIC DNA]</scope>
</reference>
<sequence length="130" mass="15163">MISRTFFNNPIKLKRCTGLTSEQFASLVKRVAPLWSEAERKRLSRPDRKRLIGAGHPYGLRMMEEKLFCLLLWYKLYPALWFLGMMVSLDAANVYRLIQRLRPLLAQAADPSLGNYFKESQRTILTGRKK</sequence>
<evidence type="ECO:0000313" key="3">
    <source>
        <dbReference type="Proteomes" id="UP000229438"/>
    </source>
</evidence>